<evidence type="ECO:0000256" key="2">
    <source>
        <dbReference type="ARBA" id="ARBA00022723"/>
    </source>
</evidence>
<dbReference type="GO" id="GO:0032259">
    <property type="term" value="P:methylation"/>
    <property type="evidence" value="ECO:0007669"/>
    <property type="project" value="UniProtKB-KW"/>
</dbReference>
<dbReference type="Gene3D" id="2.102.10.10">
    <property type="entry name" value="Rieske [2Fe-2S] iron-sulphur domain"/>
    <property type="match status" value="1"/>
</dbReference>
<evidence type="ECO:0000256" key="4">
    <source>
        <dbReference type="ARBA" id="ARBA00023004"/>
    </source>
</evidence>
<dbReference type="InterPro" id="IPR036922">
    <property type="entry name" value="Rieske_2Fe-2S_sf"/>
</dbReference>
<feature type="domain" description="Rieske" evidence="6">
    <location>
        <begin position="39"/>
        <end position="142"/>
    </location>
</feature>
<dbReference type="InterPro" id="IPR015881">
    <property type="entry name" value="ARHD_Rieske_2Fe_2S"/>
</dbReference>
<evidence type="ECO:0000256" key="1">
    <source>
        <dbReference type="ARBA" id="ARBA00022714"/>
    </source>
</evidence>
<dbReference type="RefSeq" id="WP_089406601.1">
    <property type="nucleotide sequence ID" value="NZ_FZOU01000001.1"/>
</dbReference>
<evidence type="ECO:0000259" key="6">
    <source>
        <dbReference type="PROSITE" id="PS51296"/>
    </source>
</evidence>
<dbReference type="OrthoDB" id="9800776at2"/>
<evidence type="ECO:0000313" key="7">
    <source>
        <dbReference type="EMBL" id="SNS27374.1"/>
    </source>
</evidence>
<name>A0A239D691_9BACT</name>
<dbReference type="Pfam" id="PF19112">
    <property type="entry name" value="VanA_C"/>
    <property type="match status" value="1"/>
</dbReference>
<dbReference type="Gene3D" id="3.90.380.10">
    <property type="entry name" value="Naphthalene 1,2-dioxygenase Alpha Subunit, Chain A, domain 1"/>
    <property type="match status" value="1"/>
</dbReference>
<keyword evidence="7" id="KW-0489">Methyltransferase</keyword>
<dbReference type="Proteomes" id="UP000198356">
    <property type="component" value="Unassembled WGS sequence"/>
</dbReference>
<evidence type="ECO:0000256" key="5">
    <source>
        <dbReference type="ARBA" id="ARBA00023014"/>
    </source>
</evidence>
<reference evidence="7 8" key="1">
    <citation type="submission" date="2017-06" db="EMBL/GenBank/DDBJ databases">
        <authorList>
            <person name="Kim H.J."/>
            <person name="Triplett B.A."/>
        </authorList>
    </citation>
    <scope>NUCLEOTIDE SEQUENCE [LARGE SCALE GENOMIC DNA]</scope>
    <source>
        <strain evidence="7 8">DSM 18704</strain>
    </source>
</reference>
<keyword evidence="7" id="KW-0808">Transferase</keyword>
<proteinExistence type="predicted"/>
<dbReference type="SUPFAM" id="SSF55961">
    <property type="entry name" value="Bet v1-like"/>
    <property type="match status" value="1"/>
</dbReference>
<protein>
    <submittedName>
        <fullName evidence="7">Vanillate O-demethylase monooxygenase subunit</fullName>
    </submittedName>
</protein>
<accession>A0A239D691</accession>
<organism evidence="7 8">
    <name type="scientific">Granulicella rosea</name>
    <dbReference type="NCBI Taxonomy" id="474952"/>
    <lineage>
        <taxon>Bacteria</taxon>
        <taxon>Pseudomonadati</taxon>
        <taxon>Acidobacteriota</taxon>
        <taxon>Terriglobia</taxon>
        <taxon>Terriglobales</taxon>
        <taxon>Acidobacteriaceae</taxon>
        <taxon>Granulicella</taxon>
    </lineage>
</organism>
<dbReference type="SUPFAM" id="SSF50022">
    <property type="entry name" value="ISP domain"/>
    <property type="match status" value="1"/>
</dbReference>
<dbReference type="InterPro" id="IPR017941">
    <property type="entry name" value="Rieske_2Fe-2S"/>
</dbReference>
<dbReference type="GO" id="GO:0008168">
    <property type="term" value="F:methyltransferase activity"/>
    <property type="evidence" value="ECO:0007669"/>
    <property type="project" value="UniProtKB-KW"/>
</dbReference>
<keyword evidence="7" id="KW-0503">Monooxygenase</keyword>
<dbReference type="AlphaFoldDB" id="A0A239D691"/>
<keyword evidence="3" id="KW-0560">Oxidoreductase</keyword>
<gene>
    <name evidence="7" type="ORF">SAMN05421770_101292</name>
</gene>
<keyword evidence="5" id="KW-0411">Iron-sulfur</keyword>
<dbReference type="InterPro" id="IPR050584">
    <property type="entry name" value="Cholesterol_7-desaturase"/>
</dbReference>
<keyword evidence="2" id="KW-0479">Metal-binding</keyword>
<dbReference type="GO" id="GO:0051537">
    <property type="term" value="F:2 iron, 2 sulfur cluster binding"/>
    <property type="evidence" value="ECO:0007669"/>
    <property type="project" value="UniProtKB-KW"/>
</dbReference>
<evidence type="ECO:0000256" key="3">
    <source>
        <dbReference type="ARBA" id="ARBA00023002"/>
    </source>
</evidence>
<dbReference type="PROSITE" id="PS00570">
    <property type="entry name" value="RING_HYDROXYL_ALPHA"/>
    <property type="match status" value="1"/>
</dbReference>
<dbReference type="GO" id="GO:0004497">
    <property type="term" value="F:monooxygenase activity"/>
    <property type="evidence" value="ECO:0007669"/>
    <property type="project" value="UniProtKB-KW"/>
</dbReference>
<keyword evidence="8" id="KW-1185">Reference proteome</keyword>
<evidence type="ECO:0000313" key="8">
    <source>
        <dbReference type="Proteomes" id="UP000198356"/>
    </source>
</evidence>
<dbReference type="PANTHER" id="PTHR21266">
    <property type="entry name" value="IRON-SULFUR DOMAIN CONTAINING PROTEIN"/>
    <property type="match status" value="1"/>
</dbReference>
<sequence length="357" mass="40126">MATTSSFVPALNVLPPASPALPRDCTFSESDWRALAPFWYPVAFSREITDQPHAVRLLDERVVLYRLSDGSVSAARDICYHRGVPLSMGHVENDEIVCKYHGLRYDREGRCVCIPAHPNGAISPRLRLDMYTAQERYGLVWVRLVDDGPRPLPVLEEWDDADYLQVLPDAVDIAAAAGRQIEGFLDVSHFAFVHKESFGEPENPVVPDYKVTKTGAGFVADYISTVSNYAHGYKHLGPPDFLWHRRFEVYHPFTAKLTVTFPGGGLLHILNAASPVSARKTRLFVPICRNFDKDAPIEQTLDFNYQVFDEDIQVVERQFPEDLPLDLHAEAHFPADRSSITYRKGLLALGLGRSYTA</sequence>
<dbReference type="InterPro" id="IPR044043">
    <property type="entry name" value="VanA_C_cat"/>
</dbReference>
<keyword evidence="1" id="KW-0001">2Fe-2S</keyword>
<dbReference type="Pfam" id="PF00355">
    <property type="entry name" value="Rieske"/>
    <property type="match status" value="1"/>
</dbReference>
<dbReference type="EMBL" id="FZOU01000001">
    <property type="protein sequence ID" value="SNS27374.1"/>
    <property type="molecule type" value="Genomic_DNA"/>
</dbReference>
<dbReference type="PANTHER" id="PTHR21266:SF57">
    <property type="entry name" value="3-CHLOROBENZOATE-3,4-DIOXYGENASE"/>
    <property type="match status" value="1"/>
</dbReference>
<keyword evidence="4" id="KW-0408">Iron</keyword>
<dbReference type="PROSITE" id="PS51296">
    <property type="entry name" value="RIESKE"/>
    <property type="match status" value="1"/>
</dbReference>
<dbReference type="GO" id="GO:0005506">
    <property type="term" value="F:iron ion binding"/>
    <property type="evidence" value="ECO:0007669"/>
    <property type="project" value="InterPro"/>
</dbReference>